<dbReference type="PANTHER" id="PTHR45339">
    <property type="entry name" value="HYBRID SIGNAL TRANSDUCTION HISTIDINE KINASE J"/>
    <property type="match status" value="1"/>
</dbReference>
<reference evidence="22" key="1">
    <citation type="submission" date="2022-06" db="EMBL/GenBank/DDBJ databases">
        <title>Complete genome of Pseudomonas hydrolytica DSWY01T.</title>
        <authorList>
            <person name="Jung J."/>
            <person name="Jeon C.O."/>
        </authorList>
    </citation>
    <scope>NUCLEOTIDE SEQUENCE</scope>
    <source>
        <strain evidence="22">DSWY01</strain>
    </source>
</reference>
<dbReference type="InterPro" id="IPR005467">
    <property type="entry name" value="His_kinase_dom"/>
</dbReference>
<dbReference type="Pfam" id="PF00512">
    <property type="entry name" value="HisKA"/>
    <property type="match status" value="1"/>
</dbReference>
<feature type="transmembrane region" description="Helical" evidence="15">
    <location>
        <begin position="270"/>
        <end position="288"/>
    </location>
</feature>
<dbReference type="GeneID" id="300080171"/>
<dbReference type="SUPFAM" id="SSF55874">
    <property type="entry name" value="ATPase domain of HSP90 chaperone/DNA topoisomerase II/histidine kinase"/>
    <property type="match status" value="1"/>
</dbReference>
<feature type="signal peptide" evidence="16">
    <location>
        <begin position="1"/>
        <end position="22"/>
    </location>
</feature>
<feature type="domain" description="PAS" evidence="19">
    <location>
        <begin position="308"/>
        <end position="352"/>
    </location>
</feature>
<evidence type="ECO:0000256" key="13">
    <source>
        <dbReference type="PROSITE-ProRule" id="PRU00110"/>
    </source>
</evidence>
<keyword evidence="23" id="KW-1185">Reference proteome</keyword>
<keyword evidence="5 14" id="KW-0597">Phosphoprotein</keyword>
<dbReference type="EC" id="2.7.13.3" evidence="3"/>
<evidence type="ECO:0000256" key="3">
    <source>
        <dbReference type="ARBA" id="ARBA00012438"/>
    </source>
</evidence>
<dbReference type="Pfam" id="PF02518">
    <property type="entry name" value="HATPase_c"/>
    <property type="match status" value="1"/>
</dbReference>
<evidence type="ECO:0000256" key="1">
    <source>
        <dbReference type="ARBA" id="ARBA00000085"/>
    </source>
</evidence>
<dbReference type="PROSITE" id="PS50894">
    <property type="entry name" value="HPT"/>
    <property type="match status" value="1"/>
</dbReference>
<dbReference type="Pfam" id="PF08448">
    <property type="entry name" value="PAS_4"/>
    <property type="match status" value="1"/>
</dbReference>
<keyword evidence="12 15" id="KW-0472">Membrane</keyword>
<evidence type="ECO:0000256" key="2">
    <source>
        <dbReference type="ARBA" id="ARBA00004651"/>
    </source>
</evidence>
<evidence type="ECO:0000256" key="11">
    <source>
        <dbReference type="ARBA" id="ARBA00023012"/>
    </source>
</evidence>
<dbReference type="PROSITE" id="PS50110">
    <property type="entry name" value="RESPONSE_REGULATORY"/>
    <property type="match status" value="2"/>
</dbReference>
<evidence type="ECO:0000313" key="23">
    <source>
        <dbReference type="Proteomes" id="UP001054897"/>
    </source>
</evidence>
<keyword evidence="16" id="KW-0732">Signal</keyword>
<evidence type="ECO:0000256" key="10">
    <source>
        <dbReference type="ARBA" id="ARBA00022989"/>
    </source>
</evidence>
<feature type="modified residue" description="Phosphohistidine" evidence="13">
    <location>
        <position position="1028"/>
    </location>
</feature>
<dbReference type="CDD" id="cd17546">
    <property type="entry name" value="REC_hyHK_CKI1_RcsC-like"/>
    <property type="match status" value="2"/>
</dbReference>
<dbReference type="SUPFAM" id="SSF47226">
    <property type="entry name" value="Histidine-containing phosphotransfer domain, HPT domain"/>
    <property type="match status" value="1"/>
</dbReference>
<dbReference type="Gene3D" id="3.30.450.20">
    <property type="entry name" value="PAS domain"/>
    <property type="match status" value="1"/>
</dbReference>
<dbReference type="PROSITE" id="PS50109">
    <property type="entry name" value="HIS_KIN"/>
    <property type="match status" value="1"/>
</dbReference>
<dbReference type="SMART" id="SM00387">
    <property type="entry name" value="HATPase_c"/>
    <property type="match status" value="1"/>
</dbReference>
<keyword evidence="7" id="KW-0547">Nucleotide-binding</keyword>
<dbReference type="InterPro" id="IPR000700">
    <property type="entry name" value="PAS-assoc_C"/>
</dbReference>
<dbReference type="EMBL" id="CP099397">
    <property type="protein sequence ID" value="USR40671.1"/>
    <property type="molecule type" value="Genomic_DNA"/>
</dbReference>
<evidence type="ECO:0000256" key="7">
    <source>
        <dbReference type="ARBA" id="ARBA00022741"/>
    </source>
</evidence>
<dbReference type="InterPro" id="IPR001638">
    <property type="entry name" value="Solute-binding_3/MltF_N"/>
</dbReference>
<dbReference type="Pfam" id="PF00497">
    <property type="entry name" value="SBP_bac_3"/>
    <property type="match status" value="1"/>
</dbReference>
<evidence type="ECO:0000256" key="8">
    <source>
        <dbReference type="ARBA" id="ARBA00022777"/>
    </source>
</evidence>
<evidence type="ECO:0000259" key="20">
    <source>
        <dbReference type="PROSITE" id="PS50113"/>
    </source>
</evidence>
<dbReference type="RefSeq" id="WP_129482889.1">
    <property type="nucleotide sequence ID" value="NZ_CP099397.1"/>
</dbReference>
<dbReference type="Gene3D" id="3.40.50.2300">
    <property type="match status" value="2"/>
</dbReference>
<comment type="subcellular location">
    <subcellularLocation>
        <location evidence="2">Cell membrane</location>
        <topology evidence="2">Multi-pass membrane protein</topology>
    </subcellularLocation>
</comment>
<dbReference type="SMART" id="SM00091">
    <property type="entry name" value="PAS"/>
    <property type="match status" value="1"/>
</dbReference>
<dbReference type="SMART" id="SM00388">
    <property type="entry name" value="HisKA"/>
    <property type="match status" value="1"/>
</dbReference>
<dbReference type="Gene3D" id="1.20.120.160">
    <property type="entry name" value="HPT domain"/>
    <property type="match status" value="1"/>
</dbReference>
<dbReference type="PROSITE" id="PS50112">
    <property type="entry name" value="PAS"/>
    <property type="match status" value="1"/>
</dbReference>
<feature type="modified residue" description="4-aspartylphosphate" evidence="14">
    <location>
        <position position="887"/>
    </location>
</feature>
<accession>A0ABY5ABS0</accession>
<dbReference type="InterPro" id="IPR011006">
    <property type="entry name" value="CheY-like_superfamily"/>
</dbReference>
<dbReference type="SMART" id="SM00062">
    <property type="entry name" value="PBPb"/>
    <property type="match status" value="1"/>
</dbReference>
<dbReference type="CDD" id="cd16922">
    <property type="entry name" value="HATPase_EvgS-ArcB-TorS-like"/>
    <property type="match status" value="1"/>
</dbReference>
<dbReference type="InterPro" id="IPR036890">
    <property type="entry name" value="HATPase_C_sf"/>
</dbReference>
<dbReference type="InterPro" id="IPR003594">
    <property type="entry name" value="HATPase_dom"/>
</dbReference>
<dbReference type="SUPFAM" id="SSF55785">
    <property type="entry name" value="PYP-like sensor domain (PAS domain)"/>
    <property type="match status" value="1"/>
</dbReference>
<dbReference type="InterPro" id="IPR001789">
    <property type="entry name" value="Sig_transdc_resp-reg_receiver"/>
</dbReference>
<organism evidence="22 23">
    <name type="scientific">Ectopseudomonas hydrolytica</name>
    <dbReference type="NCBI Taxonomy" id="2493633"/>
    <lineage>
        <taxon>Bacteria</taxon>
        <taxon>Pseudomonadati</taxon>
        <taxon>Pseudomonadota</taxon>
        <taxon>Gammaproteobacteria</taxon>
        <taxon>Pseudomonadales</taxon>
        <taxon>Pseudomonadaceae</taxon>
        <taxon>Ectopseudomonas</taxon>
    </lineage>
</organism>
<dbReference type="Pfam" id="PF00072">
    <property type="entry name" value="Response_reg"/>
    <property type="match status" value="2"/>
</dbReference>
<evidence type="ECO:0000256" key="15">
    <source>
        <dbReference type="SAM" id="Phobius"/>
    </source>
</evidence>
<dbReference type="PROSITE" id="PS50113">
    <property type="entry name" value="PAC"/>
    <property type="match status" value="1"/>
</dbReference>
<dbReference type="CDD" id="cd01007">
    <property type="entry name" value="PBP2_BvgS_HisK_like"/>
    <property type="match status" value="1"/>
</dbReference>
<dbReference type="InterPro" id="IPR036097">
    <property type="entry name" value="HisK_dim/P_sf"/>
</dbReference>
<keyword evidence="10 15" id="KW-1133">Transmembrane helix</keyword>
<evidence type="ECO:0000256" key="16">
    <source>
        <dbReference type="SAM" id="SignalP"/>
    </source>
</evidence>
<evidence type="ECO:0000259" key="17">
    <source>
        <dbReference type="PROSITE" id="PS50109"/>
    </source>
</evidence>
<evidence type="ECO:0000256" key="12">
    <source>
        <dbReference type="ARBA" id="ARBA00023136"/>
    </source>
</evidence>
<dbReference type="Proteomes" id="UP001054897">
    <property type="component" value="Chromosome"/>
</dbReference>
<feature type="modified residue" description="4-aspartylphosphate" evidence="14">
    <location>
        <position position="744"/>
    </location>
</feature>
<dbReference type="SMART" id="SM00448">
    <property type="entry name" value="REC"/>
    <property type="match status" value="2"/>
</dbReference>
<feature type="chain" id="PRO_5045189257" description="histidine kinase" evidence="16">
    <location>
        <begin position="23"/>
        <end position="1165"/>
    </location>
</feature>
<evidence type="ECO:0000256" key="9">
    <source>
        <dbReference type="ARBA" id="ARBA00022840"/>
    </source>
</evidence>
<dbReference type="PANTHER" id="PTHR45339:SF1">
    <property type="entry name" value="HYBRID SIGNAL TRANSDUCTION HISTIDINE KINASE J"/>
    <property type="match status" value="1"/>
</dbReference>
<keyword evidence="4" id="KW-1003">Cell membrane</keyword>
<keyword evidence="11" id="KW-0902">Two-component regulatory system</keyword>
<feature type="domain" description="Response regulatory" evidence="18">
    <location>
        <begin position="835"/>
        <end position="954"/>
    </location>
</feature>
<dbReference type="CDD" id="cd00130">
    <property type="entry name" value="PAS"/>
    <property type="match status" value="1"/>
</dbReference>
<feature type="domain" description="Histidine kinase" evidence="17">
    <location>
        <begin position="451"/>
        <end position="672"/>
    </location>
</feature>
<dbReference type="InterPro" id="IPR035965">
    <property type="entry name" value="PAS-like_dom_sf"/>
</dbReference>
<dbReference type="Gene3D" id="1.10.287.130">
    <property type="match status" value="1"/>
</dbReference>
<feature type="domain" description="PAC" evidence="20">
    <location>
        <begin position="381"/>
        <end position="433"/>
    </location>
</feature>
<evidence type="ECO:0000256" key="6">
    <source>
        <dbReference type="ARBA" id="ARBA00022692"/>
    </source>
</evidence>
<dbReference type="InterPro" id="IPR013656">
    <property type="entry name" value="PAS_4"/>
</dbReference>
<dbReference type="InterPro" id="IPR000014">
    <property type="entry name" value="PAS"/>
</dbReference>
<dbReference type="Pfam" id="PF01627">
    <property type="entry name" value="Hpt"/>
    <property type="match status" value="1"/>
</dbReference>
<dbReference type="NCBIfam" id="TIGR00229">
    <property type="entry name" value="sensory_box"/>
    <property type="match status" value="1"/>
</dbReference>
<gene>
    <name evidence="22" type="ORF">L1F06_004300</name>
</gene>
<keyword evidence="9" id="KW-0067">ATP-binding</keyword>
<feature type="domain" description="HPt" evidence="21">
    <location>
        <begin position="989"/>
        <end position="1089"/>
    </location>
</feature>
<keyword evidence="6 15" id="KW-0812">Transmembrane</keyword>
<evidence type="ECO:0000256" key="14">
    <source>
        <dbReference type="PROSITE-ProRule" id="PRU00169"/>
    </source>
</evidence>
<evidence type="ECO:0000313" key="22">
    <source>
        <dbReference type="EMBL" id="USR40671.1"/>
    </source>
</evidence>
<dbReference type="Gene3D" id="3.30.565.10">
    <property type="entry name" value="Histidine kinase-like ATPase, C-terminal domain"/>
    <property type="match status" value="1"/>
</dbReference>
<protein>
    <recommendedName>
        <fullName evidence="3">histidine kinase</fullName>
        <ecNumber evidence="3">2.7.13.3</ecNumber>
    </recommendedName>
</protein>
<keyword evidence="8" id="KW-0808">Transferase</keyword>
<evidence type="ECO:0000256" key="4">
    <source>
        <dbReference type="ARBA" id="ARBA00022475"/>
    </source>
</evidence>
<name>A0ABY5ABS0_9GAMM</name>
<dbReference type="InterPro" id="IPR036641">
    <property type="entry name" value="HPT_dom_sf"/>
</dbReference>
<dbReference type="PRINTS" id="PR00344">
    <property type="entry name" value="BCTRLSENSOR"/>
</dbReference>
<evidence type="ECO:0000259" key="21">
    <source>
        <dbReference type="PROSITE" id="PS50894"/>
    </source>
</evidence>
<evidence type="ECO:0000259" key="19">
    <source>
        <dbReference type="PROSITE" id="PS50112"/>
    </source>
</evidence>
<dbReference type="SUPFAM" id="SSF47384">
    <property type="entry name" value="Homodimeric domain of signal transducing histidine kinase"/>
    <property type="match status" value="1"/>
</dbReference>
<proteinExistence type="predicted"/>
<dbReference type="SUPFAM" id="SSF53850">
    <property type="entry name" value="Periplasmic binding protein-like II"/>
    <property type="match status" value="1"/>
</dbReference>
<keyword evidence="8" id="KW-0418">Kinase</keyword>
<sequence length="1165" mass="128483">MRRLIGWVLVLLCCSALLPARALPLSKAEQAWLAQHPRLLVGVERTGWPPFDMVENGRYQGISADYLRLLGERLGVQVDAVYYDDWEQALAALRKGEIDILPSVARTPERESWMRFSDPYLISSSLIFSRPEVQIQRVADLAGKRVAIERGYVLQQRLRDEVPDVLLIEALNTEEALRAVSSGRADAYLGDMIVASYLIRRHNLTNLELRGESGLSSSEIRFGVRRDLPQLVELLDRALASLSGEERETIRVRWLPPLTEFNWRKALQVGWPYVLGLFVLIVFVLIWNRRLTVQIAERQRAEAEARRQRSTLLALINAIPDPIWFKDCDGVYRGCNPAFAAIFGRSPETVVGCRDEQLFDAELSRERAGLDRRALTSRMPLETETWLTHADGRRVFYDTLRAAFYDDRGQLLGLVGTGRDITVRKEVEVAMARAKAMAEQAAQAKADFLANMSHEIRTPMNAIIGMSHLALKTDLDPRQRDYLNKIQQAGQHLLGVINDILDFSKIEAGKVRVECIEFDLEQVLDNLANLIGDKAAGKGLELLFRRDAQVPCVLLGDPLRLGQILINYANNAVKFTEHGEVEVSIELEKRDGKQVWLLFSVRDTGIGLSPAQQARLFESFQQADSSTTRRYGGTGLGLAICKRLAEAMGGEVGVDSELGRGSRFWCRLPFALGDRQRAALQPQADLRGRRVLVVDDNANARLVLSEMLRGMTFRVSEAADGLQALALLEQAQAAGDAFELLFIDWQMPGIDGLELARRVRALALSPQPKVLMVSAHGREDLLQGARRMGVEDVLLKPLNPSLLFDVAMRCLDGRADSGHAHGAVSTGIPDFAGRRVLLVEDNALNQEVASALLQEAGLQVEVAGNGQQAIARLQAAADDHYQLVLMDMQMPVLDGLAATRLLRAQARFAALPIVAMTANALADDRQACLAAGMNDHLSKPIEPTALWSTLMRWLPGADSGLRQAQETVELDLQLPGVDVAAGLRRVLGKRELYLELLGKFASVQADFPAQLRGALADGDNARGERLAHTFKGLAGSIGASALQAQAAELERALASGSDAFEALLAELERQLQPLLAAIAMHLPQVPSSAAEGFDQEHLRTVCRQLAHLLDDDDPRSGKLLAEQGEMLQSAFNEGYAAIARAVQGYDFERALQVLREAAAQRGIEC</sequence>
<feature type="domain" description="Response regulatory" evidence="18">
    <location>
        <begin position="690"/>
        <end position="811"/>
    </location>
</feature>
<dbReference type="InterPro" id="IPR003661">
    <property type="entry name" value="HisK_dim/P_dom"/>
</dbReference>
<dbReference type="Gene3D" id="3.40.190.10">
    <property type="entry name" value="Periplasmic binding protein-like II"/>
    <property type="match status" value="2"/>
</dbReference>
<dbReference type="CDD" id="cd00082">
    <property type="entry name" value="HisKA"/>
    <property type="match status" value="1"/>
</dbReference>
<dbReference type="InterPro" id="IPR004358">
    <property type="entry name" value="Sig_transdc_His_kin-like_C"/>
</dbReference>
<evidence type="ECO:0000256" key="5">
    <source>
        <dbReference type="ARBA" id="ARBA00022553"/>
    </source>
</evidence>
<comment type="catalytic activity">
    <reaction evidence="1">
        <text>ATP + protein L-histidine = ADP + protein N-phospho-L-histidine.</text>
        <dbReference type="EC" id="2.7.13.3"/>
    </reaction>
</comment>
<dbReference type="InterPro" id="IPR008207">
    <property type="entry name" value="Sig_transdc_His_kin_Hpt_dom"/>
</dbReference>
<dbReference type="SUPFAM" id="SSF52172">
    <property type="entry name" value="CheY-like"/>
    <property type="match status" value="2"/>
</dbReference>
<evidence type="ECO:0000259" key="18">
    <source>
        <dbReference type="PROSITE" id="PS50110"/>
    </source>
</evidence>